<keyword evidence="1 3" id="KW-0145">Chemotaxis</keyword>
<keyword evidence="2 3" id="KW-0378">Hydrolase</keyword>
<evidence type="ECO:0000256" key="1">
    <source>
        <dbReference type="ARBA" id="ARBA00022500"/>
    </source>
</evidence>
<dbReference type="AlphaFoldDB" id="A0A1H6F7H1"/>
<dbReference type="GO" id="GO:0006935">
    <property type="term" value="P:chemotaxis"/>
    <property type="evidence" value="ECO:0007669"/>
    <property type="project" value="UniProtKB-UniRule"/>
</dbReference>
<dbReference type="EMBL" id="FMSV02000429">
    <property type="protein sequence ID" value="SEH06082.1"/>
    <property type="molecule type" value="Genomic_DNA"/>
</dbReference>
<keyword evidence="4" id="KW-0675">Receptor</keyword>
<comment type="similarity">
    <text evidence="3">Belongs to the CheD family.</text>
</comment>
<comment type="catalytic activity">
    <reaction evidence="3">
        <text>L-glutaminyl-[protein] + H2O = L-glutamyl-[protein] + NH4(+)</text>
        <dbReference type="Rhea" id="RHEA:16441"/>
        <dbReference type="Rhea" id="RHEA-COMP:10207"/>
        <dbReference type="Rhea" id="RHEA-COMP:10208"/>
        <dbReference type="ChEBI" id="CHEBI:15377"/>
        <dbReference type="ChEBI" id="CHEBI:28938"/>
        <dbReference type="ChEBI" id="CHEBI:29973"/>
        <dbReference type="ChEBI" id="CHEBI:30011"/>
        <dbReference type="EC" id="3.5.1.44"/>
    </reaction>
</comment>
<evidence type="ECO:0000313" key="4">
    <source>
        <dbReference type="EMBL" id="SEH06082.1"/>
    </source>
</evidence>
<dbReference type="SUPFAM" id="SSF64438">
    <property type="entry name" value="CNF1/YfiH-like putative cysteine hydrolases"/>
    <property type="match status" value="1"/>
</dbReference>
<dbReference type="CDD" id="cd16352">
    <property type="entry name" value="CheD"/>
    <property type="match status" value="1"/>
</dbReference>
<dbReference type="Gene3D" id="3.30.1330.200">
    <property type="match status" value="1"/>
</dbReference>
<dbReference type="GO" id="GO:0050568">
    <property type="term" value="F:protein-glutamine glutaminase activity"/>
    <property type="evidence" value="ECO:0007669"/>
    <property type="project" value="UniProtKB-UniRule"/>
</dbReference>
<name>A0A1H6F7H1_9GAMM</name>
<evidence type="ECO:0000256" key="3">
    <source>
        <dbReference type="HAMAP-Rule" id="MF_01440"/>
    </source>
</evidence>
<dbReference type="Pfam" id="PF03975">
    <property type="entry name" value="CheD"/>
    <property type="match status" value="1"/>
</dbReference>
<proteinExistence type="inferred from homology"/>
<organism evidence="4 5">
    <name type="scientific">Candidatus Venteria ishoeyi</name>
    <dbReference type="NCBI Taxonomy" id="1899563"/>
    <lineage>
        <taxon>Bacteria</taxon>
        <taxon>Pseudomonadati</taxon>
        <taxon>Pseudomonadota</taxon>
        <taxon>Gammaproteobacteria</taxon>
        <taxon>Thiotrichales</taxon>
        <taxon>Thiotrichaceae</taxon>
        <taxon>Venteria</taxon>
    </lineage>
</organism>
<dbReference type="EC" id="3.5.1.44" evidence="3"/>
<evidence type="ECO:0000256" key="2">
    <source>
        <dbReference type="ARBA" id="ARBA00022801"/>
    </source>
</evidence>
<sequence length="174" mass="19932">MLIVPKILSSSQNNKEIFLYPGDLYFGQAPDRVRTLLGSCVAITLWHPRRHLGGMCHYMLRNPKEVDPVHLNGRYAEDAVLFFLQQLKHYKTPVQQYQVKIFGGGNMFPNTLGRTKNNIGQQNMRVGRALLRTHGFQVESEHLGGLGHRRIIFDLKTGQVLVHHTQNSYADRKL</sequence>
<dbReference type="PANTHER" id="PTHR35147">
    <property type="entry name" value="CHEMORECEPTOR GLUTAMINE DEAMIDASE CHED-RELATED"/>
    <property type="match status" value="1"/>
</dbReference>
<comment type="function">
    <text evidence="3">Probably deamidates glutamine residues to glutamate on methyl-accepting chemotaxis receptors (MCPs), playing an important role in chemotaxis.</text>
</comment>
<evidence type="ECO:0000313" key="5">
    <source>
        <dbReference type="Proteomes" id="UP000236724"/>
    </source>
</evidence>
<accession>A0A1H6F7H1</accession>
<dbReference type="PANTHER" id="PTHR35147:SF3">
    <property type="entry name" value="CHEMORECEPTOR GLUTAMINE DEAMIDASE CHED 1-RELATED"/>
    <property type="match status" value="1"/>
</dbReference>
<dbReference type="InterPro" id="IPR011324">
    <property type="entry name" value="Cytotoxic_necrot_fac-like_cat"/>
</dbReference>
<reference evidence="4 5" key="1">
    <citation type="submission" date="2016-10" db="EMBL/GenBank/DDBJ databases">
        <authorList>
            <person name="de Groot N.N."/>
        </authorList>
    </citation>
    <scope>NUCLEOTIDE SEQUENCE [LARGE SCALE GENOMIC DNA]</scope>
    <source>
        <strain evidence="4">MBHS1</strain>
    </source>
</reference>
<dbReference type="HAMAP" id="MF_01440">
    <property type="entry name" value="CheD"/>
    <property type="match status" value="1"/>
</dbReference>
<dbReference type="Proteomes" id="UP000236724">
    <property type="component" value="Unassembled WGS sequence"/>
</dbReference>
<protein>
    <recommendedName>
        <fullName evidence="3">Probable chemoreceptor glutamine deamidase CheD</fullName>
        <ecNumber evidence="3">3.5.1.44</ecNumber>
    </recommendedName>
</protein>
<gene>
    <name evidence="3 4" type="primary">cheD</name>
    <name evidence="4" type="ORF">MBHS_01937</name>
</gene>
<dbReference type="InterPro" id="IPR005659">
    <property type="entry name" value="Chemorcpt_Glu_NH3ase_CheD"/>
</dbReference>
<dbReference type="InterPro" id="IPR038592">
    <property type="entry name" value="CheD-like_sf"/>
</dbReference>
<dbReference type="OrthoDB" id="9807202at2"/>
<keyword evidence="5" id="KW-1185">Reference proteome</keyword>